<sequence length="164" mass="17113">MRSLHLLILILVSSAAFGQTQATATFTASVTIIEPIGITNTAEMNFAALDAKSGGSVILTPDNDRLTSGGVELADGTNVSAASFRVTGQQGFSFAISLPQGEYHLTNGSQNIILKDFTTNLDGSGNFSGGMAEFRVGATVEIEPGQQPGTYNTIGELPVTVHYN</sequence>
<protein>
    <recommendedName>
        <fullName evidence="4">DUF4402 domain-containing protein</fullName>
    </recommendedName>
</protein>
<evidence type="ECO:0008006" key="4">
    <source>
        <dbReference type="Google" id="ProtNLM"/>
    </source>
</evidence>
<dbReference type="Pfam" id="PF14352">
    <property type="entry name" value="DUF4402"/>
    <property type="match status" value="1"/>
</dbReference>
<gene>
    <name evidence="2" type="ORF">SAMN04488034_102412</name>
</gene>
<dbReference type="STRING" id="390640.SAMN04488034_102412"/>
<dbReference type="OrthoDB" id="1452708at2"/>
<dbReference type="InterPro" id="IPR025514">
    <property type="entry name" value="DUF4402"/>
</dbReference>
<evidence type="ECO:0000313" key="2">
    <source>
        <dbReference type="EMBL" id="SEE80264.1"/>
    </source>
</evidence>
<evidence type="ECO:0000256" key="1">
    <source>
        <dbReference type="SAM" id="SignalP"/>
    </source>
</evidence>
<organism evidence="2 3">
    <name type="scientific">Salinimicrobium catena</name>
    <dbReference type="NCBI Taxonomy" id="390640"/>
    <lineage>
        <taxon>Bacteria</taxon>
        <taxon>Pseudomonadati</taxon>
        <taxon>Bacteroidota</taxon>
        <taxon>Flavobacteriia</taxon>
        <taxon>Flavobacteriales</taxon>
        <taxon>Flavobacteriaceae</taxon>
        <taxon>Salinimicrobium</taxon>
    </lineage>
</organism>
<keyword evidence="1" id="KW-0732">Signal</keyword>
<dbReference type="Proteomes" id="UP000199448">
    <property type="component" value="Unassembled WGS sequence"/>
</dbReference>
<proteinExistence type="predicted"/>
<dbReference type="EMBL" id="FNUG01000002">
    <property type="protein sequence ID" value="SEE80264.1"/>
    <property type="molecule type" value="Genomic_DNA"/>
</dbReference>
<feature type="chain" id="PRO_5011645268" description="DUF4402 domain-containing protein" evidence="1">
    <location>
        <begin position="19"/>
        <end position="164"/>
    </location>
</feature>
<reference evidence="2 3" key="1">
    <citation type="submission" date="2016-10" db="EMBL/GenBank/DDBJ databases">
        <authorList>
            <person name="de Groot N.N."/>
        </authorList>
    </citation>
    <scope>NUCLEOTIDE SEQUENCE [LARGE SCALE GENOMIC DNA]</scope>
    <source>
        <strain evidence="2 3">DSM 23553</strain>
    </source>
</reference>
<dbReference type="RefSeq" id="WP_093112731.1">
    <property type="nucleotide sequence ID" value="NZ_FNGG01000002.1"/>
</dbReference>
<evidence type="ECO:0000313" key="3">
    <source>
        <dbReference type="Proteomes" id="UP000199448"/>
    </source>
</evidence>
<accession>A0A1H5LTG4</accession>
<feature type="signal peptide" evidence="1">
    <location>
        <begin position="1"/>
        <end position="18"/>
    </location>
</feature>
<keyword evidence="3" id="KW-1185">Reference proteome</keyword>
<dbReference type="AlphaFoldDB" id="A0A1H5LTG4"/>
<name>A0A1H5LTG4_9FLAO</name>